<keyword evidence="1" id="KW-0472">Membrane</keyword>
<name>A0ABS6D609_9FIRM</name>
<gene>
    <name evidence="2" type="ORF">HGO97_014360</name>
</gene>
<keyword evidence="1" id="KW-0812">Transmembrane</keyword>
<accession>A0ABS6D609</accession>
<evidence type="ECO:0000313" key="3">
    <source>
        <dbReference type="Proteomes" id="UP000723714"/>
    </source>
</evidence>
<evidence type="ECO:0000256" key="1">
    <source>
        <dbReference type="SAM" id="Phobius"/>
    </source>
</evidence>
<keyword evidence="1" id="KW-1133">Transmembrane helix</keyword>
<organism evidence="2 3">
    <name type="scientific">Faecalicatena faecalis</name>
    <dbReference type="NCBI Taxonomy" id="2726362"/>
    <lineage>
        <taxon>Bacteria</taxon>
        <taxon>Bacillati</taxon>
        <taxon>Bacillota</taxon>
        <taxon>Clostridia</taxon>
        <taxon>Lachnospirales</taxon>
        <taxon>Lachnospiraceae</taxon>
        <taxon>Faecalicatena</taxon>
    </lineage>
</organism>
<sequence length="125" mass="14225">MRKKHRRENRVLKLLIWIAAAVAGVTATALFVLLTSQEPQQGHKNDDNRQQAEPLVIEVPEQATEGSIRVFDYDGCCIYAYYGKIEIRNDGRDGKEIDIVCAGYLEGYEEHKEPDETGEREAENE</sequence>
<feature type="transmembrane region" description="Helical" evidence="1">
    <location>
        <begin position="12"/>
        <end position="34"/>
    </location>
</feature>
<keyword evidence="3" id="KW-1185">Reference proteome</keyword>
<dbReference type="Proteomes" id="UP000723714">
    <property type="component" value="Unassembled WGS sequence"/>
</dbReference>
<protein>
    <recommendedName>
        <fullName evidence="4">Secreted protein</fullName>
    </recommendedName>
</protein>
<proteinExistence type="predicted"/>
<comment type="caution">
    <text evidence="2">The sequence shown here is derived from an EMBL/GenBank/DDBJ whole genome shotgun (WGS) entry which is preliminary data.</text>
</comment>
<dbReference type="EMBL" id="JABACJ020000014">
    <property type="protein sequence ID" value="MBU3876990.1"/>
    <property type="molecule type" value="Genomic_DNA"/>
</dbReference>
<evidence type="ECO:0000313" key="2">
    <source>
        <dbReference type="EMBL" id="MBU3876990.1"/>
    </source>
</evidence>
<evidence type="ECO:0008006" key="4">
    <source>
        <dbReference type="Google" id="ProtNLM"/>
    </source>
</evidence>
<reference evidence="2 3" key="1">
    <citation type="submission" date="2021-06" db="EMBL/GenBank/DDBJ databases">
        <title>Faecalicatena sp. nov. isolated from porcine feces.</title>
        <authorList>
            <person name="Oh B.S."/>
            <person name="Lee J.H."/>
        </authorList>
    </citation>
    <scope>NUCLEOTIDE SEQUENCE [LARGE SCALE GENOMIC DNA]</scope>
    <source>
        <strain evidence="2 3">AGMB00832</strain>
    </source>
</reference>